<dbReference type="SUPFAM" id="SSF53335">
    <property type="entry name" value="S-adenosyl-L-methionine-dependent methyltransferases"/>
    <property type="match status" value="1"/>
</dbReference>
<dbReference type="InterPro" id="IPR029063">
    <property type="entry name" value="SAM-dependent_MTases_sf"/>
</dbReference>
<organism evidence="2 3">
    <name type="scientific">Planctopirus ephydatiae</name>
    <dbReference type="NCBI Taxonomy" id="2528019"/>
    <lineage>
        <taxon>Bacteria</taxon>
        <taxon>Pseudomonadati</taxon>
        <taxon>Planctomycetota</taxon>
        <taxon>Planctomycetia</taxon>
        <taxon>Planctomycetales</taxon>
        <taxon>Planctomycetaceae</taxon>
        <taxon>Planctopirus</taxon>
    </lineage>
</organism>
<evidence type="ECO:0000313" key="2">
    <source>
        <dbReference type="EMBL" id="QDV31881.1"/>
    </source>
</evidence>
<dbReference type="Proteomes" id="UP000315349">
    <property type="component" value="Chromosome"/>
</dbReference>
<dbReference type="GO" id="GO:0008757">
    <property type="term" value="F:S-adenosylmethionine-dependent methyltransferase activity"/>
    <property type="evidence" value="ECO:0007669"/>
    <property type="project" value="InterPro"/>
</dbReference>
<dbReference type="PANTHER" id="PTHR42912">
    <property type="entry name" value="METHYLTRANSFERASE"/>
    <property type="match status" value="1"/>
</dbReference>
<dbReference type="KEGG" id="peh:Spb1_38270"/>
<dbReference type="AlphaFoldDB" id="A0A518GTF8"/>
<keyword evidence="3" id="KW-1185">Reference proteome</keyword>
<dbReference type="Pfam" id="PF08241">
    <property type="entry name" value="Methyltransf_11"/>
    <property type="match status" value="1"/>
</dbReference>
<keyword evidence="2" id="KW-0808">Transferase</keyword>
<evidence type="ECO:0000259" key="1">
    <source>
        <dbReference type="Pfam" id="PF08241"/>
    </source>
</evidence>
<evidence type="ECO:0000313" key="3">
    <source>
        <dbReference type="Proteomes" id="UP000315349"/>
    </source>
</evidence>
<protein>
    <submittedName>
        <fullName evidence="2">Phthiotriol/phenolphthiotriol dimycocerosates methyltransferase</fullName>
        <ecNumber evidence="2">2.1.1.-</ecNumber>
    </submittedName>
</protein>
<dbReference type="GO" id="GO:0032259">
    <property type="term" value="P:methylation"/>
    <property type="evidence" value="ECO:0007669"/>
    <property type="project" value="UniProtKB-KW"/>
</dbReference>
<dbReference type="EC" id="2.1.1.-" evidence="2"/>
<feature type="domain" description="Methyltransferase type 11" evidence="1">
    <location>
        <begin position="107"/>
        <end position="207"/>
    </location>
</feature>
<keyword evidence="2" id="KW-0489">Methyltransferase</keyword>
<dbReference type="InterPro" id="IPR013216">
    <property type="entry name" value="Methyltransf_11"/>
</dbReference>
<dbReference type="Gene3D" id="3.40.50.150">
    <property type="entry name" value="Vaccinia Virus protein VP39"/>
    <property type="match status" value="1"/>
</dbReference>
<gene>
    <name evidence="2" type="ORF">Spb1_38270</name>
</gene>
<dbReference type="CDD" id="cd02440">
    <property type="entry name" value="AdoMet_MTases"/>
    <property type="match status" value="1"/>
</dbReference>
<dbReference type="InterPro" id="IPR050508">
    <property type="entry name" value="Methyltransf_Superfamily"/>
</dbReference>
<dbReference type="EMBL" id="CP036299">
    <property type="protein sequence ID" value="QDV31881.1"/>
    <property type="molecule type" value="Genomic_DNA"/>
</dbReference>
<sequence length="272" mass="30453">MKSEILRCPTCGDAHSEVRLVYGLDKVVSFCCEGCGYHCDGVDGIVELVGKDQIIEDYPEMEQQTRLGARLYDMLEKEFAEIVGLEPDRIRSEYLDALELDQGSLILDVGIGTASEIRYLCEKNPEMVSSWSVCGVDISVEMLRVARKKLKSAGLDYILMVGLVENLPFQDNSFDVVFHTGAINEFRDQRLALSELLRVAKPGSRVVVTDEWITHENAEQAIGKELARTFPSITIPSPTPFEAIPPSVSESEIKTLWNGYGYSMIMRKSMEK</sequence>
<reference evidence="2 3" key="1">
    <citation type="submission" date="2019-02" db="EMBL/GenBank/DDBJ databases">
        <title>Deep-cultivation of Planctomycetes and their phenomic and genomic characterization uncovers novel biology.</title>
        <authorList>
            <person name="Wiegand S."/>
            <person name="Jogler M."/>
            <person name="Boedeker C."/>
            <person name="Pinto D."/>
            <person name="Vollmers J."/>
            <person name="Rivas-Marin E."/>
            <person name="Kohn T."/>
            <person name="Peeters S.H."/>
            <person name="Heuer A."/>
            <person name="Rast P."/>
            <person name="Oberbeckmann S."/>
            <person name="Bunk B."/>
            <person name="Jeske O."/>
            <person name="Meyerdierks A."/>
            <person name="Storesund J.E."/>
            <person name="Kallscheuer N."/>
            <person name="Luecker S."/>
            <person name="Lage O.M."/>
            <person name="Pohl T."/>
            <person name="Merkel B.J."/>
            <person name="Hornburger P."/>
            <person name="Mueller R.-W."/>
            <person name="Bruemmer F."/>
            <person name="Labrenz M."/>
            <person name="Spormann A.M."/>
            <person name="Op den Camp H."/>
            <person name="Overmann J."/>
            <person name="Amann R."/>
            <person name="Jetten M.S.M."/>
            <person name="Mascher T."/>
            <person name="Medema M.H."/>
            <person name="Devos D.P."/>
            <person name="Kaster A.-K."/>
            <person name="Ovreas L."/>
            <person name="Rohde M."/>
            <person name="Galperin M.Y."/>
            <person name="Jogler C."/>
        </authorList>
    </citation>
    <scope>NUCLEOTIDE SEQUENCE [LARGE SCALE GENOMIC DNA]</scope>
    <source>
        <strain evidence="2 3">Spb1</strain>
    </source>
</reference>
<accession>A0A518GTF8</accession>
<name>A0A518GTF8_9PLAN</name>
<dbReference type="PANTHER" id="PTHR42912:SF93">
    <property type="entry name" value="N6-ADENOSINE-METHYLTRANSFERASE TMT1A"/>
    <property type="match status" value="1"/>
</dbReference>
<proteinExistence type="predicted"/>